<evidence type="ECO:0008006" key="3">
    <source>
        <dbReference type="Google" id="ProtNLM"/>
    </source>
</evidence>
<evidence type="ECO:0000313" key="2">
    <source>
        <dbReference type="EMBL" id="ANY85717.1"/>
    </source>
</evidence>
<evidence type="ECO:0000256" key="1">
    <source>
        <dbReference type="SAM" id="SignalP"/>
    </source>
</evidence>
<feature type="signal peptide" evidence="1">
    <location>
        <begin position="1"/>
        <end position="17"/>
    </location>
</feature>
<protein>
    <recommendedName>
        <fullName evidence="3">Lipoprotein</fullName>
    </recommendedName>
</protein>
<proteinExistence type="predicted"/>
<accession>A0A1B2F0M4</accession>
<dbReference type="RefSeq" id="WP_070091341.1">
    <property type="nucleotide sequence ID" value="NZ_CP016634.1"/>
</dbReference>
<organism evidence="2">
    <name type="scientific">Pseudomonas putida</name>
    <name type="common">Arthrobacter siderocapsulatus</name>
    <dbReference type="NCBI Taxonomy" id="303"/>
    <lineage>
        <taxon>Bacteria</taxon>
        <taxon>Pseudomonadati</taxon>
        <taxon>Pseudomonadota</taxon>
        <taxon>Gammaproteobacteria</taxon>
        <taxon>Pseudomonadales</taxon>
        <taxon>Pseudomonadaceae</taxon>
        <taxon>Pseudomonas</taxon>
    </lineage>
</organism>
<name>A0A1B2F0M4_PSEPU</name>
<reference evidence="2" key="1">
    <citation type="submission" date="2016-07" db="EMBL/GenBank/DDBJ databases">
        <title>New class B carbapenemase carried by novel plasmid in Pseudomonas putida enviromental strain in eastern Amazonia.</title>
        <authorList>
            <person name="Souza C.O."/>
            <person name="Lima K.V."/>
            <person name="Brasiliense D.M."/>
            <person name="Perez-Chaparro P.J."/>
            <person name="Mamizuka E.M."/>
            <person name="Lima M.O."/>
            <person name="Lima L.N."/>
            <person name="McCulloch J.A."/>
        </authorList>
    </citation>
    <scope>NUCLEOTIDE SEQUENCE [LARGE SCALE GENOMIC DNA]</scope>
    <source>
        <strain evidence="2">IEC33019</strain>
    </source>
</reference>
<gene>
    <name evidence="2" type="ORF">IEC33019_0103</name>
</gene>
<dbReference type="EMBL" id="CP016634">
    <property type="protein sequence ID" value="ANY85717.1"/>
    <property type="molecule type" value="Genomic_DNA"/>
</dbReference>
<dbReference type="AlphaFoldDB" id="A0A1B2F0M4"/>
<feature type="chain" id="PRO_5008536630" description="Lipoprotein" evidence="1">
    <location>
        <begin position="18"/>
        <end position="137"/>
    </location>
</feature>
<sequence length="137" mass="15492">MRQPMMLIALSALGACASPLPPVDPKQAWVDLYTITPGKTIMADRLDGKRLDDGRYFQVTPGRHELVVRFDYEVYSGGFSTDPTERTCYLTVRYADFKAGERYRLEARAPVMQPQVLLFDAERTVVVDEPSNVFCIP</sequence>
<dbReference type="PROSITE" id="PS51257">
    <property type="entry name" value="PROKAR_LIPOPROTEIN"/>
    <property type="match status" value="1"/>
</dbReference>
<keyword evidence="1" id="KW-0732">Signal</keyword>